<dbReference type="PANTHER" id="PTHR39596:SF3">
    <property type="entry name" value="HETEROKARYON INCOMPATIBILITY DOMAIN-CONTAINING PROTEIN"/>
    <property type="match status" value="1"/>
</dbReference>
<evidence type="ECO:0000313" key="1">
    <source>
        <dbReference type="EMBL" id="BCS25738.1"/>
    </source>
</evidence>
<dbReference type="AlphaFoldDB" id="A0A7R7XRV7"/>
<accession>A0A7R7XRV7</accession>
<dbReference type="Proteomes" id="UP000654913">
    <property type="component" value="Chromosome 5"/>
</dbReference>
<reference evidence="1" key="1">
    <citation type="submission" date="2021-01" db="EMBL/GenBank/DDBJ databases">
        <authorList>
            <consortium name="Aspergillus puulaauensis MK2 genome sequencing consortium"/>
            <person name="Kazuki M."/>
            <person name="Futagami T."/>
        </authorList>
    </citation>
    <scope>NUCLEOTIDE SEQUENCE</scope>
    <source>
        <strain evidence="1">MK2</strain>
    </source>
</reference>
<dbReference type="EMBL" id="AP024447">
    <property type="protein sequence ID" value="BCS25738.1"/>
    <property type="molecule type" value="Genomic_DNA"/>
</dbReference>
<evidence type="ECO:0008006" key="3">
    <source>
        <dbReference type="Google" id="ProtNLM"/>
    </source>
</evidence>
<sequence>MEHIPRVRGSKLQIARLRVPHLASDWDYGSQQQGFDNFFAFPKKHGYSSLVDQEDGGDALAGPSVGFLQAWLYFGLLAEAFGTNEMCFDPSHFISDTGRSSEVITTKDLDRYIWYWAAAIAHGTRDEIDDHAENLDKCVELANAVVNVYCQRISVPERYAYSKGEDKEEVVWSTPTSVLFSIITLVDYLRRARIEINIYSFEANLPSLRWDFPPLEHALLEAGWCEGEIAKLNRQADCSTRFYLAQVDRWVQGRAHSRCSARAGCQAHQIDEPTYRTRHRPDCKGDAMCWGIAPLVDDVTKVIADGGYPVVNLADNNREVEVHPANQGDLYATISHVWSDGLGNPHDNELPYCQLVYIQGLVNALYPESQRPVKFWLDTLCIPVGTRESAFRRLAINRMGETFRRSDKTLALDNSLMAQEPGEIDWVEMNMRIKYCPWVTRAWTLLEGRMGKELLFQFNGSAVSSNLVFNRSYAARNIVAVSRILQQRGVEGVLNEPAAVNLVRALVQLPKEPRQSLESDEEDEQENIAYQDTVQAAVKAYETWMPILTSAGLADNPSDIDDDMSVNIQTRVFCPVIRHSNGGTRNIRDEFWLESIETSRAESAGGGQQYLPHPFFEGVCGAFRGRTTSKSEDQAICFGQMLSIDTSQIIDIRPLRPRPRYWFTLLDSYPALRLLCWVVGFDARAKLTECQEGRIKILLSQIGKLPVSILLWNVPRMQSLGWKWAPLSLLDADTGSEGGWASNERGTVTPDGFTVKFHVLRLKSTGKIATETDLDISICDPVHFVVSIADDGLGAGNATFKACISDSSPWGGYRTWSDIVYTGVLDSLAVLTRRRASVHDPFKNKGVLLQLRETRESLNLAHLRAVVERIHGATDGSLPVISIDGVWDLDSTWCIG</sequence>
<dbReference type="KEGG" id="apuu:APUU_50449S"/>
<evidence type="ECO:0000313" key="2">
    <source>
        <dbReference type="Proteomes" id="UP000654913"/>
    </source>
</evidence>
<name>A0A7R7XRV7_9EURO</name>
<dbReference type="GeneID" id="64975743"/>
<dbReference type="RefSeq" id="XP_041557932.1">
    <property type="nucleotide sequence ID" value="XM_041705447.1"/>
</dbReference>
<proteinExistence type="predicted"/>
<keyword evidence="2" id="KW-1185">Reference proteome</keyword>
<dbReference type="OrthoDB" id="2426273at2759"/>
<protein>
    <recommendedName>
        <fullName evidence="3">Heterokaryon incompatibility domain-containing protein</fullName>
    </recommendedName>
</protein>
<organism evidence="1 2">
    <name type="scientific">Aspergillus puulaauensis</name>
    <dbReference type="NCBI Taxonomy" id="1220207"/>
    <lineage>
        <taxon>Eukaryota</taxon>
        <taxon>Fungi</taxon>
        <taxon>Dikarya</taxon>
        <taxon>Ascomycota</taxon>
        <taxon>Pezizomycotina</taxon>
        <taxon>Eurotiomycetes</taxon>
        <taxon>Eurotiomycetidae</taxon>
        <taxon>Eurotiales</taxon>
        <taxon>Aspergillaceae</taxon>
        <taxon>Aspergillus</taxon>
    </lineage>
</organism>
<reference evidence="1" key="2">
    <citation type="submission" date="2021-02" db="EMBL/GenBank/DDBJ databases">
        <title>Aspergillus puulaauensis MK2 genome sequence.</title>
        <authorList>
            <person name="Futagami T."/>
            <person name="Mori K."/>
            <person name="Kadooka C."/>
            <person name="Tanaka T."/>
        </authorList>
    </citation>
    <scope>NUCLEOTIDE SEQUENCE</scope>
    <source>
        <strain evidence="1">MK2</strain>
    </source>
</reference>
<dbReference type="PANTHER" id="PTHR39596">
    <property type="match status" value="1"/>
</dbReference>
<gene>
    <name evidence="1" type="ORF">APUU_50449S</name>
</gene>